<evidence type="ECO:0000259" key="2">
    <source>
        <dbReference type="Pfam" id="PF00107"/>
    </source>
</evidence>
<name>A0A6C0G032_9BACL</name>
<sequence>MKATAVVFEDRERAAFKQVEVPEPGDRDVVIEVEYSWISIGTESSFFRGERISGEVPYRPGDPWPFPQVAGYQKVGVATHVGSAVTHIKPGDRVFATVSRIEGMFFDFAGHVNPAVTDGSQVWKLPECGVPTIAYAGAVLTQVGYNCGSRPPVERGEAAVVIGDGLVGQWAAQTLHARGAAVYIAGRREERLRLAEEGGYALPLNARAVDPADELRSAGVAVGIVVDTVGSLETFRRLQPLMRHDSHLVSAGYLGENGAVDIQTLRGQEITLHTPSGWTKPRMDETIRGIAEGWLKTEPLITHRFPASEAALAWELITAKGSPALGVILEWQT</sequence>
<dbReference type="InterPro" id="IPR013149">
    <property type="entry name" value="ADH-like_C"/>
</dbReference>
<evidence type="ECO:0000313" key="3">
    <source>
        <dbReference type="EMBL" id="QHT59860.1"/>
    </source>
</evidence>
<dbReference type="InterPro" id="IPR011032">
    <property type="entry name" value="GroES-like_sf"/>
</dbReference>
<evidence type="ECO:0000256" key="1">
    <source>
        <dbReference type="ARBA" id="ARBA00023002"/>
    </source>
</evidence>
<dbReference type="PANTHER" id="PTHR43401:SF2">
    <property type="entry name" value="L-THREONINE 3-DEHYDROGENASE"/>
    <property type="match status" value="1"/>
</dbReference>
<evidence type="ECO:0000313" key="4">
    <source>
        <dbReference type="Proteomes" id="UP000476064"/>
    </source>
</evidence>
<dbReference type="Gene3D" id="3.40.50.720">
    <property type="entry name" value="NAD(P)-binding Rossmann-like Domain"/>
    <property type="match status" value="1"/>
</dbReference>
<feature type="domain" description="Alcohol dehydrogenase-like C-terminal" evidence="2">
    <location>
        <begin position="167"/>
        <end position="274"/>
    </location>
</feature>
<proteinExistence type="predicted"/>
<protein>
    <submittedName>
        <fullName evidence="3">Zinc-binding dehydrogenase</fullName>
    </submittedName>
</protein>
<keyword evidence="1" id="KW-0560">Oxidoreductase</keyword>
<reference evidence="3 4" key="1">
    <citation type="submission" date="2020-01" db="EMBL/GenBank/DDBJ databases">
        <title>Paenibacillus sp. nov., isolated from tomato rhizosphere.</title>
        <authorList>
            <person name="Weon H.-Y."/>
            <person name="Lee S.A."/>
        </authorList>
    </citation>
    <scope>NUCLEOTIDE SEQUENCE [LARGE SCALE GENOMIC DNA]</scope>
    <source>
        <strain evidence="3 4">12200R-189</strain>
    </source>
</reference>
<organism evidence="3 4">
    <name type="scientific">Paenibacillus lycopersici</name>
    <dbReference type="NCBI Taxonomy" id="2704462"/>
    <lineage>
        <taxon>Bacteria</taxon>
        <taxon>Bacillati</taxon>
        <taxon>Bacillota</taxon>
        <taxon>Bacilli</taxon>
        <taxon>Bacillales</taxon>
        <taxon>Paenibacillaceae</taxon>
        <taxon>Paenibacillus</taxon>
    </lineage>
</organism>
<dbReference type="Pfam" id="PF00107">
    <property type="entry name" value="ADH_zinc_N"/>
    <property type="match status" value="1"/>
</dbReference>
<accession>A0A6C0G032</accession>
<dbReference type="GO" id="GO:0016491">
    <property type="term" value="F:oxidoreductase activity"/>
    <property type="evidence" value="ECO:0007669"/>
    <property type="project" value="UniProtKB-KW"/>
</dbReference>
<keyword evidence="4" id="KW-1185">Reference proteome</keyword>
<dbReference type="InterPro" id="IPR036291">
    <property type="entry name" value="NAD(P)-bd_dom_sf"/>
</dbReference>
<dbReference type="EMBL" id="CP048209">
    <property type="protein sequence ID" value="QHT59860.1"/>
    <property type="molecule type" value="Genomic_DNA"/>
</dbReference>
<dbReference type="SUPFAM" id="SSF50129">
    <property type="entry name" value="GroES-like"/>
    <property type="match status" value="1"/>
</dbReference>
<dbReference type="PANTHER" id="PTHR43401">
    <property type="entry name" value="L-THREONINE 3-DEHYDROGENASE"/>
    <property type="match status" value="1"/>
</dbReference>
<dbReference type="KEGG" id="plyc:GXP70_07785"/>
<dbReference type="InterPro" id="IPR050129">
    <property type="entry name" value="Zn_alcohol_dh"/>
</dbReference>
<dbReference type="RefSeq" id="WP_162355926.1">
    <property type="nucleotide sequence ID" value="NZ_CP048209.1"/>
</dbReference>
<dbReference type="SUPFAM" id="SSF51735">
    <property type="entry name" value="NAD(P)-binding Rossmann-fold domains"/>
    <property type="match status" value="1"/>
</dbReference>
<dbReference type="AlphaFoldDB" id="A0A6C0G032"/>
<dbReference type="Proteomes" id="UP000476064">
    <property type="component" value="Chromosome"/>
</dbReference>
<dbReference type="Gene3D" id="3.90.180.10">
    <property type="entry name" value="Medium-chain alcohol dehydrogenases, catalytic domain"/>
    <property type="match status" value="2"/>
</dbReference>
<gene>
    <name evidence="3" type="ORF">GXP70_07785</name>
</gene>